<evidence type="ECO:0000313" key="4">
    <source>
        <dbReference type="Proteomes" id="UP001318860"/>
    </source>
</evidence>
<keyword evidence="2" id="KW-0472">Membrane</keyword>
<feature type="region of interest" description="Disordered" evidence="1">
    <location>
        <begin position="54"/>
        <end position="105"/>
    </location>
</feature>
<evidence type="ECO:0000313" key="3">
    <source>
        <dbReference type="EMBL" id="KAK6119425.1"/>
    </source>
</evidence>
<keyword evidence="4" id="KW-1185">Reference proteome</keyword>
<name>A0ABR0UB88_REHGL</name>
<sequence length="105" mass="11407">MMAITLSGADGRVVGGLIAGLTIAATPLKLQVFYWAVLRAQNRRSSFSQCFQSGENELQQHKGPSYSNSENQTNWAAMQNAERSRKSTADINISLHGSSGGDDRF</sequence>
<feature type="compositionally biased region" description="Polar residues" evidence="1">
    <location>
        <begin position="65"/>
        <end position="77"/>
    </location>
</feature>
<keyword evidence="2" id="KW-0812">Transmembrane</keyword>
<dbReference type="Proteomes" id="UP001318860">
    <property type="component" value="Unassembled WGS sequence"/>
</dbReference>
<proteinExistence type="predicted"/>
<reference evidence="3 4" key="1">
    <citation type="journal article" date="2021" name="Comput. Struct. Biotechnol. J.">
        <title>De novo genome assembly of the potent medicinal plant Rehmannia glutinosa using nanopore technology.</title>
        <authorList>
            <person name="Ma L."/>
            <person name="Dong C."/>
            <person name="Song C."/>
            <person name="Wang X."/>
            <person name="Zheng X."/>
            <person name="Niu Y."/>
            <person name="Chen S."/>
            <person name="Feng W."/>
        </authorList>
    </citation>
    <scope>NUCLEOTIDE SEQUENCE [LARGE SCALE GENOMIC DNA]</scope>
    <source>
        <strain evidence="3">DH-2019</strain>
    </source>
</reference>
<organism evidence="3 4">
    <name type="scientific">Rehmannia glutinosa</name>
    <name type="common">Chinese foxglove</name>
    <dbReference type="NCBI Taxonomy" id="99300"/>
    <lineage>
        <taxon>Eukaryota</taxon>
        <taxon>Viridiplantae</taxon>
        <taxon>Streptophyta</taxon>
        <taxon>Embryophyta</taxon>
        <taxon>Tracheophyta</taxon>
        <taxon>Spermatophyta</taxon>
        <taxon>Magnoliopsida</taxon>
        <taxon>eudicotyledons</taxon>
        <taxon>Gunneridae</taxon>
        <taxon>Pentapetalae</taxon>
        <taxon>asterids</taxon>
        <taxon>lamiids</taxon>
        <taxon>Lamiales</taxon>
        <taxon>Orobanchaceae</taxon>
        <taxon>Rehmannieae</taxon>
        <taxon>Rehmannia</taxon>
    </lineage>
</organism>
<evidence type="ECO:0000256" key="2">
    <source>
        <dbReference type="SAM" id="Phobius"/>
    </source>
</evidence>
<dbReference type="EMBL" id="JABTTQ020003200">
    <property type="protein sequence ID" value="KAK6119425.1"/>
    <property type="molecule type" value="Genomic_DNA"/>
</dbReference>
<evidence type="ECO:0000256" key="1">
    <source>
        <dbReference type="SAM" id="MobiDB-lite"/>
    </source>
</evidence>
<keyword evidence="2" id="KW-1133">Transmembrane helix</keyword>
<feature type="transmembrane region" description="Helical" evidence="2">
    <location>
        <begin position="12"/>
        <end position="37"/>
    </location>
</feature>
<accession>A0ABR0UB88</accession>
<comment type="caution">
    <text evidence="3">The sequence shown here is derived from an EMBL/GenBank/DDBJ whole genome shotgun (WGS) entry which is preliminary data.</text>
</comment>
<protein>
    <submittedName>
        <fullName evidence="3">Uncharacterized protein</fullName>
    </submittedName>
</protein>
<gene>
    <name evidence="3" type="ORF">DH2020_046831</name>
</gene>